<accession>A0ABS4HG72</accession>
<dbReference type="InterPro" id="IPR036866">
    <property type="entry name" value="RibonucZ/Hydroxyglut_hydro"/>
</dbReference>
<organism evidence="2 3">
    <name type="scientific">Virgibacillus litoralis</name>
    <dbReference type="NCBI Taxonomy" id="578221"/>
    <lineage>
        <taxon>Bacteria</taxon>
        <taxon>Bacillati</taxon>
        <taxon>Bacillota</taxon>
        <taxon>Bacilli</taxon>
        <taxon>Bacillales</taxon>
        <taxon>Bacillaceae</taxon>
        <taxon>Virgibacillus</taxon>
    </lineage>
</organism>
<dbReference type="Pfam" id="PF00753">
    <property type="entry name" value="Lactamase_B"/>
    <property type="match status" value="1"/>
</dbReference>
<keyword evidence="3" id="KW-1185">Reference proteome</keyword>
<dbReference type="RefSeq" id="WP_209481391.1">
    <property type="nucleotide sequence ID" value="NZ_JAGGKK010000016.1"/>
</dbReference>
<name>A0ABS4HG72_9BACI</name>
<dbReference type="EMBL" id="JAGGKK010000016">
    <property type="protein sequence ID" value="MBP1949920.1"/>
    <property type="molecule type" value="Genomic_DNA"/>
</dbReference>
<proteinExistence type="predicted"/>
<evidence type="ECO:0000259" key="1">
    <source>
        <dbReference type="SMART" id="SM00849"/>
    </source>
</evidence>
<dbReference type="PANTHER" id="PTHR23131">
    <property type="entry name" value="ENDORIBONUCLEASE LACTB2"/>
    <property type="match status" value="1"/>
</dbReference>
<dbReference type="Proteomes" id="UP001519328">
    <property type="component" value="Unassembled WGS sequence"/>
</dbReference>
<comment type="caution">
    <text evidence="2">The sequence shown here is derived from an EMBL/GenBank/DDBJ whole genome shotgun (WGS) entry which is preliminary data.</text>
</comment>
<evidence type="ECO:0000313" key="3">
    <source>
        <dbReference type="Proteomes" id="UP001519328"/>
    </source>
</evidence>
<gene>
    <name evidence="2" type="ORF">J2Z82_002876</name>
</gene>
<dbReference type="SUPFAM" id="SSF56281">
    <property type="entry name" value="Metallo-hydrolase/oxidoreductase"/>
    <property type="match status" value="1"/>
</dbReference>
<dbReference type="InterPro" id="IPR050662">
    <property type="entry name" value="Sec-metab_biosynth-thioest"/>
</dbReference>
<dbReference type="PANTHER" id="PTHR23131:SF4">
    <property type="entry name" value="METALLO-BETA-LACTAMASE SUPERFAMILY POTEIN"/>
    <property type="match status" value="1"/>
</dbReference>
<reference evidence="2 3" key="1">
    <citation type="submission" date="2021-03" db="EMBL/GenBank/DDBJ databases">
        <title>Genomic Encyclopedia of Type Strains, Phase IV (KMG-IV): sequencing the most valuable type-strain genomes for metagenomic binning, comparative biology and taxonomic classification.</title>
        <authorList>
            <person name="Goeker M."/>
        </authorList>
    </citation>
    <scope>NUCLEOTIDE SEQUENCE [LARGE SCALE GENOMIC DNA]</scope>
    <source>
        <strain evidence="2 3">DSM 21085</strain>
    </source>
</reference>
<sequence length="319" mass="36764">MLKKVTENIYKLVIHFNSEKYDVNCYLVNGDKGYTVIDTGINTREAQQEWRNVLDSGFDIHNVILTHTHQDHIGLAKWFQQDLGVPVYIFESGMKEVEKRRVPGTREKLSLLLKTHGGPGLPVKREEDTFIYDFEPDGLINENEQIKIGEDFYEPIWTPGHAPDHFCFYNEEKGIMFVGDHMLKNISPVIGLWTGEESNILNDYYNSLDYIKKYQPVVALPGHGNLIYNFSERISQLESRHNHRLQEVFESIKYESKTAYQLCQEVYGDKDLLIAPFMAILTRLIYLEAAGKIKREISDGVAVFQATGQRGQVHRPSYG</sequence>
<dbReference type="SMART" id="SM00849">
    <property type="entry name" value="Lactamase_B"/>
    <property type="match status" value="1"/>
</dbReference>
<feature type="domain" description="Metallo-beta-lactamase" evidence="1">
    <location>
        <begin position="22"/>
        <end position="223"/>
    </location>
</feature>
<dbReference type="InterPro" id="IPR001279">
    <property type="entry name" value="Metallo-B-lactamas"/>
</dbReference>
<evidence type="ECO:0000313" key="2">
    <source>
        <dbReference type="EMBL" id="MBP1949920.1"/>
    </source>
</evidence>
<protein>
    <submittedName>
        <fullName evidence="2">Glyoxylase-like metal-dependent hydrolase (Beta-lactamase superfamily II)</fullName>
    </submittedName>
</protein>
<dbReference type="Gene3D" id="3.60.15.10">
    <property type="entry name" value="Ribonuclease Z/Hydroxyacylglutathione hydrolase-like"/>
    <property type="match status" value="1"/>
</dbReference>